<protein>
    <submittedName>
        <fullName evidence="1">Uncharacterized protein</fullName>
    </submittedName>
</protein>
<organism evidence="1">
    <name type="scientific">viral metagenome</name>
    <dbReference type="NCBI Taxonomy" id="1070528"/>
    <lineage>
        <taxon>unclassified sequences</taxon>
        <taxon>metagenomes</taxon>
        <taxon>organismal metagenomes</taxon>
    </lineage>
</organism>
<sequence>MFKSITQFEFNNNNISKLIHNTNFEKRKHEEKIAIHKEEPLNQYDDFFNVPYKNKLLWFIYIIEKGMGAYEQITSNYYTVEQEEKFNYVDLLRNNKANVKSNKKWKLKNLENDITFSNCFSVTTLECLTHILNINLYYIDGCKIYTSLSPSYVKDLIVHKINNEYKLELFNNHQEMYKKTSEYRNSLWNVENIEKPLASISSYKLQQLIDIANKLDINIMKSHTKKKTKKQLYEEITKKL</sequence>
<accession>A0A6C0AK68</accession>
<dbReference type="EMBL" id="MN740675">
    <property type="protein sequence ID" value="QHS80184.1"/>
    <property type="molecule type" value="Genomic_DNA"/>
</dbReference>
<name>A0A6C0AK68_9ZZZZ</name>
<dbReference type="AlphaFoldDB" id="A0A6C0AK68"/>
<proteinExistence type="predicted"/>
<reference evidence="1" key="1">
    <citation type="journal article" date="2020" name="Nature">
        <title>Giant virus diversity and host interactions through global metagenomics.</title>
        <authorList>
            <person name="Schulz F."/>
            <person name="Roux S."/>
            <person name="Paez-Espino D."/>
            <person name="Jungbluth S."/>
            <person name="Walsh D.A."/>
            <person name="Denef V.J."/>
            <person name="McMahon K.D."/>
            <person name="Konstantinidis K.T."/>
            <person name="Eloe-Fadrosh E.A."/>
            <person name="Kyrpides N.C."/>
            <person name="Woyke T."/>
        </authorList>
    </citation>
    <scope>NUCLEOTIDE SEQUENCE</scope>
    <source>
        <strain evidence="1">GVMAG-S-1039698-54</strain>
    </source>
</reference>
<evidence type="ECO:0000313" key="1">
    <source>
        <dbReference type="EMBL" id="QHS80184.1"/>
    </source>
</evidence>